<dbReference type="EMBL" id="JAACXV010014075">
    <property type="protein sequence ID" value="KAF7270606.1"/>
    <property type="molecule type" value="Genomic_DNA"/>
</dbReference>
<sequence length="116" mass="13291">MVCNDRWQDDGKNSGCNFYGVADVRSKAAMAIPRIPPVRKSEKSARLFYLFRAVNRFARLALVDGFQPHENIPDNSSHTSLLRYVLFSEDIHPYNVFYSDWKDEFIKSTTSGDIPA</sequence>
<protein>
    <submittedName>
        <fullName evidence="1">Uncharacterized protein</fullName>
    </submittedName>
</protein>
<comment type="caution">
    <text evidence="1">The sequence shown here is derived from an EMBL/GenBank/DDBJ whole genome shotgun (WGS) entry which is preliminary data.</text>
</comment>
<dbReference type="Proteomes" id="UP000625711">
    <property type="component" value="Unassembled WGS sequence"/>
</dbReference>
<evidence type="ECO:0000313" key="2">
    <source>
        <dbReference type="Proteomes" id="UP000625711"/>
    </source>
</evidence>
<reference evidence="1" key="1">
    <citation type="submission" date="2020-08" db="EMBL/GenBank/DDBJ databases">
        <title>Genome sequencing and assembly of the red palm weevil Rhynchophorus ferrugineus.</title>
        <authorList>
            <person name="Dias G.B."/>
            <person name="Bergman C.M."/>
            <person name="Manee M."/>
        </authorList>
    </citation>
    <scope>NUCLEOTIDE SEQUENCE</scope>
    <source>
        <strain evidence="1">AA-2017</strain>
        <tissue evidence="1">Whole larva</tissue>
    </source>
</reference>
<proteinExistence type="predicted"/>
<organism evidence="1 2">
    <name type="scientific">Rhynchophorus ferrugineus</name>
    <name type="common">Red palm weevil</name>
    <name type="synonym">Curculio ferrugineus</name>
    <dbReference type="NCBI Taxonomy" id="354439"/>
    <lineage>
        <taxon>Eukaryota</taxon>
        <taxon>Metazoa</taxon>
        <taxon>Ecdysozoa</taxon>
        <taxon>Arthropoda</taxon>
        <taxon>Hexapoda</taxon>
        <taxon>Insecta</taxon>
        <taxon>Pterygota</taxon>
        <taxon>Neoptera</taxon>
        <taxon>Endopterygota</taxon>
        <taxon>Coleoptera</taxon>
        <taxon>Polyphaga</taxon>
        <taxon>Cucujiformia</taxon>
        <taxon>Curculionidae</taxon>
        <taxon>Dryophthorinae</taxon>
        <taxon>Rhynchophorus</taxon>
    </lineage>
</organism>
<evidence type="ECO:0000313" key="1">
    <source>
        <dbReference type="EMBL" id="KAF7270606.1"/>
    </source>
</evidence>
<dbReference type="AlphaFoldDB" id="A0A834I1Q1"/>
<keyword evidence="2" id="KW-1185">Reference proteome</keyword>
<gene>
    <name evidence="1" type="ORF">GWI33_016403</name>
</gene>
<accession>A0A834I1Q1</accession>
<name>A0A834I1Q1_RHYFE</name>